<evidence type="ECO:0000313" key="3">
    <source>
        <dbReference type="Proteomes" id="UP001228504"/>
    </source>
</evidence>
<organism evidence="2 3">
    <name type="scientific">Eubacterium multiforme</name>
    <dbReference type="NCBI Taxonomy" id="83339"/>
    <lineage>
        <taxon>Bacteria</taxon>
        <taxon>Bacillati</taxon>
        <taxon>Bacillota</taxon>
        <taxon>Clostridia</taxon>
        <taxon>Eubacteriales</taxon>
        <taxon>Eubacteriaceae</taxon>
        <taxon>Eubacterium</taxon>
    </lineage>
</organism>
<name>A0ABT9UXK1_9FIRM</name>
<proteinExistence type="predicted"/>
<dbReference type="RefSeq" id="WP_307487985.1">
    <property type="nucleotide sequence ID" value="NZ_JAUSUF010000016.1"/>
</dbReference>
<feature type="coiled-coil region" evidence="1">
    <location>
        <begin position="7"/>
        <end position="51"/>
    </location>
</feature>
<keyword evidence="3" id="KW-1185">Reference proteome</keyword>
<accession>A0ABT9UXK1</accession>
<reference evidence="2 3" key="1">
    <citation type="submission" date="2023-07" db="EMBL/GenBank/DDBJ databases">
        <title>Genomic Encyclopedia of Type Strains, Phase IV (KMG-IV): sequencing the most valuable type-strain genomes for metagenomic binning, comparative biology and taxonomic classification.</title>
        <authorList>
            <person name="Goeker M."/>
        </authorList>
    </citation>
    <scope>NUCLEOTIDE SEQUENCE [LARGE SCALE GENOMIC DNA]</scope>
    <source>
        <strain evidence="2 3">DSM 20694</strain>
    </source>
</reference>
<evidence type="ECO:0000256" key="1">
    <source>
        <dbReference type="SAM" id="Coils"/>
    </source>
</evidence>
<dbReference type="EMBL" id="JAUSUF010000016">
    <property type="protein sequence ID" value="MDQ0151049.1"/>
    <property type="molecule type" value="Genomic_DNA"/>
</dbReference>
<keyword evidence="1" id="KW-0175">Coiled coil</keyword>
<evidence type="ECO:0000313" key="2">
    <source>
        <dbReference type="EMBL" id="MDQ0151049.1"/>
    </source>
</evidence>
<protein>
    <submittedName>
        <fullName evidence="2">Uncharacterized protein Yka (UPF0111/DUF47 family)</fullName>
    </submittedName>
</protein>
<sequence>MFFLTKIEELNECLKQLKLEKRQLILAGKKTSDIDEKIKIVEEEIDELKDLLKA</sequence>
<dbReference type="Proteomes" id="UP001228504">
    <property type="component" value="Unassembled WGS sequence"/>
</dbReference>
<gene>
    <name evidence="2" type="ORF">J2S18_003023</name>
</gene>
<comment type="caution">
    <text evidence="2">The sequence shown here is derived from an EMBL/GenBank/DDBJ whole genome shotgun (WGS) entry which is preliminary data.</text>
</comment>